<reference evidence="3" key="2">
    <citation type="submission" date="2014-05" db="EMBL/GenBank/DDBJ databases">
        <title>The genome and life-stage specific transcriptomes of Globodera pallida elucidate key aspects of plant parasitism by a cyst nematode.</title>
        <authorList>
            <person name="Cotton J.A."/>
            <person name="Lilley C.J."/>
            <person name="Jones L.M."/>
            <person name="Kikuchi T."/>
            <person name="Reid A.J."/>
            <person name="Thorpe P."/>
            <person name="Tsai I.J."/>
            <person name="Beasley H."/>
            <person name="Blok V."/>
            <person name="Cock P.J.A."/>
            <person name="Van den Akker S.E."/>
            <person name="Holroyd N."/>
            <person name="Hunt M."/>
            <person name="Mantelin S."/>
            <person name="Naghra H."/>
            <person name="Pain A."/>
            <person name="Palomares-Rius J.E."/>
            <person name="Zarowiecki M."/>
            <person name="Berriman M."/>
            <person name="Jones J.T."/>
            <person name="Urwin P.E."/>
        </authorList>
    </citation>
    <scope>NUCLEOTIDE SEQUENCE [LARGE SCALE GENOMIC DNA]</scope>
    <source>
        <strain evidence="3">Lindley</strain>
    </source>
</reference>
<evidence type="ECO:0000313" key="4">
    <source>
        <dbReference type="WBParaSite" id="GPLIN_000078100"/>
    </source>
</evidence>
<sequence length="783" mass="83509">MYAIRSYYEFLEKWLGQALRDIFEDVCEYGMDWAVAVIALLIVLILIGAGRVGFLPSVRERGRRPFPPPPRLATPRAGICWPFVANASVAVQSPLDNARGIQITFQISRNSFQSGGGSGGGGGGGALSLHPGFSVHLVPADLHSRLRVSTSIESAFAQSLNDKRSLRLDIRKEIVADVAVSSPFSNGVCLDNDGGGADSVQHQQKGAQIVDIASAGLLCLLEKAVEQCACVPMLVVLWTLQGDLDSPFFAVVHLLLILCRPSATAACLPMPSNLPLSLTKSGLFTLCTVCWLLQSLPALFLYLEGADFVKRRSVPAEHLALPHLLFCNRFPFTQAGLASLGAQFNRDFVLAYLRQWLDPSVGFGLPADDDAAMPGGIAQLSADDRTTAEATIAQLLPNGRLKQRLEQLMPQCQDMVSSCVLRGHQLSGFDCCRMVQPWLATPRAGICWPFVANASAAVQSPLDNARGIQITFQISRNSFQSGSGGGGGGGALSLHPGFSVHLVPADLHSRLRVSTSIESAFAQSLNDKRSLRLDIRKEIVADVAVSSPFSNGVCLDSDGGGGADSVQHQQKGAQIVDIASAGLLCLLEKAVEQCACVPMLVVLWTLQGDLDSTFLRRFNASTICTVGEFDHCVHPFVEFAMAPAWDRYPTPSDAGPELKAAVDTCRKAFPRVCARAQFPARSQQRDLPPEYQNTQTSAAHPVSPPPRPLPRGGARQLPPLTIASSSSTSGGGNNGGGGTLGGSSIMEDGGREGPNNASSPPVDDEPPQRRRRGPKLALDELEG</sequence>
<dbReference type="Proteomes" id="UP000050741">
    <property type="component" value="Unassembled WGS sequence"/>
</dbReference>
<dbReference type="AlphaFoldDB" id="A0A183BJK2"/>
<keyword evidence="2" id="KW-0472">Membrane</keyword>
<reference evidence="4" key="3">
    <citation type="submission" date="2016-06" db="UniProtKB">
        <authorList>
            <consortium name="WormBaseParasite"/>
        </authorList>
    </citation>
    <scope>IDENTIFICATION</scope>
</reference>
<keyword evidence="2" id="KW-1133">Transmembrane helix</keyword>
<name>A0A183BJK2_GLOPA</name>
<evidence type="ECO:0000313" key="3">
    <source>
        <dbReference type="Proteomes" id="UP000050741"/>
    </source>
</evidence>
<feature type="compositionally biased region" description="Low complexity" evidence="1">
    <location>
        <begin position="710"/>
        <end position="728"/>
    </location>
</feature>
<proteinExistence type="predicted"/>
<dbReference type="WBParaSite" id="GPLIN_000078100">
    <property type="protein sequence ID" value="GPLIN_000078100"/>
    <property type="gene ID" value="GPLIN_000078100"/>
</dbReference>
<evidence type="ECO:0000256" key="2">
    <source>
        <dbReference type="SAM" id="Phobius"/>
    </source>
</evidence>
<reference evidence="3" key="1">
    <citation type="submission" date="2013-12" db="EMBL/GenBank/DDBJ databases">
        <authorList>
            <person name="Aslett M."/>
        </authorList>
    </citation>
    <scope>NUCLEOTIDE SEQUENCE [LARGE SCALE GENOMIC DNA]</scope>
    <source>
        <strain evidence="3">Lindley</strain>
    </source>
</reference>
<evidence type="ECO:0000256" key="1">
    <source>
        <dbReference type="SAM" id="MobiDB-lite"/>
    </source>
</evidence>
<feature type="transmembrane region" description="Helical" evidence="2">
    <location>
        <begin position="33"/>
        <end position="54"/>
    </location>
</feature>
<accession>A0A183BJK2</accession>
<keyword evidence="2" id="KW-0812">Transmembrane</keyword>
<protein>
    <submittedName>
        <fullName evidence="4">Uncharacterized protein</fullName>
    </submittedName>
</protein>
<feature type="compositionally biased region" description="Gly residues" evidence="1">
    <location>
        <begin position="729"/>
        <end position="741"/>
    </location>
</feature>
<feature type="region of interest" description="Disordered" evidence="1">
    <location>
        <begin position="679"/>
        <end position="783"/>
    </location>
</feature>
<organism evidence="3 4">
    <name type="scientific">Globodera pallida</name>
    <name type="common">Potato cyst nematode worm</name>
    <name type="synonym">Heterodera pallida</name>
    <dbReference type="NCBI Taxonomy" id="36090"/>
    <lineage>
        <taxon>Eukaryota</taxon>
        <taxon>Metazoa</taxon>
        <taxon>Ecdysozoa</taxon>
        <taxon>Nematoda</taxon>
        <taxon>Chromadorea</taxon>
        <taxon>Rhabditida</taxon>
        <taxon>Tylenchina</taxon>
        <taxon>Tylenchomorpha</taxon>
        <taxon>Tylenchoidea</taxon>
        <taxon>Heteroderidae</taxon>
        <taxon>Heteroderinae</taxon>
        <taxon>Globodera</taxon>
    </lineage>
</organism>
<keyword evidence="3" id="KW-1185">Reference proteome</keyword>